<gene>
    <name evidence="1" type="ORF">RPERSI_LOCUS2096</name>
</gene>
<comment type="caution">
    <text evidence="1">The sequence shown here is derived from an EMBL/GenBank/DDBJ whole genome shotgun (WGS) entry which is preliminary data.</text>
</comment>
<accession>A0ACA9L4N8</accession>
<reference evidence="1" key="1">
    <citation type="submission" date="2021-06" db="EMBL/GenBank/DDBJ databases">
        <authorList>
            <person name="Kallberg Y."/>
            <person name="Tangrot J."/>
            <person name="Rosling A."/>
        </authorList>
    </citation>
    <scope>NUCLEOTIDE SEQUENCE</scope>
    <source>
        <strain evidence="1">MA461A</strain>
    </source>
</reference>
<sequence>MPKVAKYKKWVNVLRNWCKKVGYNYDIETITDKAQLEREMQEFIVGVWQLKSGKEYSPSSLKNALILLYGKIKQLKQNRIILQHHDPLTAEEITLIFNHPKVSASHAQGLQYRVFMWM</sequence>
<name>A0ACA9L4N8_9GLOM</name>
<evidence type="ECO:0000313" key="1">
    <source>
        <dbReference type="EMBL" id="CAG8507282.1"/>
    </source>
</evidence>
<keyword evidence="2" id="KW-1185">Reference proteome</keyword>
<feature type="non-terminal residue" evidence="1">
    <location>
        <position position="118"/>
    </location>
</feature>
<proteinExistence type="predicted"/>
<evidence type="ECO:0000313" key="2">
    <source>
        <dbReference type="Proteomes" id="UP000789920"/>
    </source>
</evidence>
<protein>
    <submittedName>
        <fullName evidence="1">18604_t:CDS:1</fullName>
    </submittedName>
</protein>
<dbReference type="Proteomes" id="UP000789920">
    <property type="component" value="Unassembled WGS sequence"/>
</dbReference>
<organism evidence="1 2">
    <name type="scientific">Racocetra persica</name>
    <dbReference type="NCBI Taxonomy" id="160502"/>
    <lineage>
        <taxon>Eukaryota</taxon>
        <taxon>Fungi</taxon>
        <taxon>Fungi incertae sedis</taxon>
        <taxon>Mucoromycota</taxon>
        <taxon>Glomeromycotina</taxon>
        <taxon>Glomeromycetes</taxon>
        <taxon>Diversisporales</taxon>
        <taxon>Gigasporaceae</taxon>
        <taxon>Racocetra</taxon>
    </lineage>
</organism>
<dbReference type="EMBL" id="CAJVQC010002187">
    <property type="protein sequence ID" value="CAG8507282.1"/>
    <property type="molecule type" value="Genomic_DNA"/>
</dbReference>